<evidence type="ECO:0000256" key="3">
    <source>
        <dbReference type="ARBA" id="ARBA00022801"/>
    </source>
</evidence>
<keyword evidence="4" id="KW-0720">Serine protease</keyword>
<dbReference type="Gene3D" id="2.40.10.10">
    <property type="entry name" value="Trypsin-like serine proteases"/>
    <property type="match status" value="1"/>
</dbReference>
<dbReference type="InterPro" id="IPR001254">
    <property type="entry name" value="Trypsin_dom"/>
</dbReference>
<evidence type="ECO:0000256" key="1">
    <source>
        <dbReference type="ARBA" id="ARBA00007664"/>
    </source>
</evidence>
<feature type="domain" description="Peptidase S1" evidence="6">
    <location>
        <begin position="1"/>
        <end position="231"/>
    </location>
</feature>
<dbReference type="STRING" id="50429.A0A2B4RRK6"/>
<accession>A0A2B4RRK6</accession>
<dbReference type="CDD" id="cd00190">
    <property type="entry name" value="Tryp_SPc"/>
    <property type="match status" value="1"/>
</dbReference>
<dbReference type="FunFam" id="2.40.10.10:FF:000077">
    <property type="entry name" value="Predicted protein"/>
    <property type="match status" value="1"/>
</dbReference>
<dbReference type="SUPFAM" id="SSF50494">
    <property type="entry name" value="Trypsin-like serine proteases"/>
    <property type="match status" value="1"/>
</dbReference>
<dbReference type="Proteomes" id="UP000225706">
    <property type="component" value="Unassembled WGS sequence"/>
</dbReference>
<dbReference type="PANTHER" id="PTHR24264">
    <property type="entry name" value="TRYPSIN-RELATED"/>
    <property type="match status" value="1"/>
</dbReference>
<dbReference type="GO" id="GO:0006508">
    <property type="term" value="P:proteolysis"/>
    <property type="evidence" value="ECO:0007669"/>
    <property type="project" value="UniProtKB-KW"/>
</dbReference>
<protein>
    <submittedName>
        <fullName evidence="7">Anionic trypsin-1</fullName>
    </submittedName>
</protein>
<dbReference type="EMBL" id="LSMT01000362">
    <property type="protein sequence ID" value="PFX19413.1"/>
    <property type="molecule type" value="Genomic_DNA"/>
</dbReference>
<comment type="caution">
    <text evidence="7">The sequence shown here is derived from an EMBL/GenBank/DDBJ whole genome shotgun (WGS) entry which is preliminary data.</text>
</comment>
<dbReference type="GO" id="GO:0005615">
    <property type="term" value="C:extracellular space"/>
    <property type="evidence" value="ECO:0007669"/>
    <property type="project" value="TreeGrafter"/>
</dbReference>
<dbReference type="PANTHER" id="PTHR24264:SF54">
    <property type="entry name" value="PEPTIDASE S1 DOMAIN-CONTAINING PROTEIN"/>
    <property type="match status" value="1"/>
</dbReference>
<evidence type="ECO:0000256" key="4">
    <source>
        <dbReference type="ARBA" id="ARBA00022825"/>
    </source>
</evidence>
<gene>
    <name evidence="7" type="primary">Prss1</name>
    <name evidence="7" type="ORF">AWC38_SpisGene16192</name>
</gene>
<evidence type="ECO:0000313" key="7">
    <source>
        <dbReference type="EMBL" id="PFX19413.1"/>
    </source>
</evidence>
<dbReference type="OrthoDB" id="5985212at2759"/>
<keyword evidence="2" id="KW-0645">Protease</keyword>
<dbReference type="InterPro" id="IPR009003">
    <property type="entry name" value="Peptidase_S1_PA"/>
</dbReference>
<dbReference type="GO" id="GO:0004252">
    <property type="term" value="F:serine-type endopeptidase activity"/>
    <property type="evidence" value="ECO:0007669"/>
    <property type="project" value="InterPro"/>
</dbReference>
<keyword evidence="5" id="KW-1015">Disulfide bond</keyword>
<reference evidence="8" key="1">
    <citation type="journal article" date="2017" name="bioRxiv">
        <title>Comparative analysis of the genomes of Stylophora pistillata and Acropora digitifera provides evidence for extensive differences between species of corals.</title>
        <authorList>
            <person name="Voolstra C.R."/>
            <person name="Li Y."/>
            <person name="Liew Y.J."/>
            <person name="Baumgarten S."/>
            <person name="Zoccola D."/>
            <person name="Flot J.-F."/>
            <person name="Tambutte S."/>
            <person name="Allemand D."/>
            <person name="Aranda M."/>
        </authorList>
    </citation>
    <scope>NUCLEOTIDE SEQUENCE [LARGE SCALE GENOMIC DNA]</scope>
</reference>
<organism evidence="7 8">
    <name type="scientific">Stylophora pistillata</name>
    <name type="common">Smooth cauliflower coral</name>
    <dbReference type="NCBI Taxonomy" id="50429"/>
    <lineage>
        <taxon>Eukaryota</taxon>
        <taxon>Metazoa</taxon>
        <taxon>Cnidaria</taxon>
        <taxon>Anthozoa</taxon>
        <taxon>Hexacorallia</taxon>
        <taxon>Scleractinia</taxon>
        <taxon>Astrocoeniina</taxon>
        <taxon>Pocilloporidae</taxon>
        <taxon>Stylophora</taxon>
    </lineage>
</organism>
<keyword evidence="8" id="KW-1185">Reference proteome</keyword>
<dbReference type="InterPro" id="IPR043504">
    <property type="entry name" value="Peptidase_S1_PA_chymotrypsin"/>
</dbReference>
<evidence type="ECO:0000256" key="2">
    <source>
        <dbReference type="ARBA" id="ARBA00022670"/>
    </source>
</evidence>
<evidence type="ECO:0000259" key="6">
    <source>
        <dbReference type="PROSITE" id="PS50240"/>
    </source>
</evidence>
<dbReference type="InterPro" id="IPR001314">
    <property type="entry name" value="Peptidase_S1A"/>
</dbReference>
<dbReference type="AlphaFoldDB" id="A0A2B4RRK6"/>
<dbReference type="PRINTS" id="PR00722">
    <property type="entry name" value="CHYMOTRYPSIN"/>
</dbReference>
<name>A0A2B4RRK6_STYPI</name>
<dbReference type="SMART" id="SM00020">
    <property type="entry name" value="Tryp_SPc"/>
    <property type="match status" value="1"/>
</dbReference>
<evidence type="ECO:0000313" key="8">
    <source>
        <dbReference type="Proteomes" id="UP000225706"/>
    </source>
</evidence>
<dbReference type="InterPro" id="IPR050127">
    <property type="entry name" value="Serine_Proteases_S1"/>
</dbReference>
<keyword evidence="3" id="KW-0378">Hydrolase</keyword>
<evidence type="ECO:0000256" key="5">
    <source>
        <dbReference type="ARBA" id="ARBA00023157"/>
    </source>
</evidence>
<dbReference type="PROSITE" id="PS50240">
    <property type="entry name" value="TRYPSIN_DOM"/>
    <property type="match status" value="1"/>
</dbReference>
<comment type="similarity">
    <text evidence="1">Belongs to the peptidase S1 family.</text>
</comment>
<proteinExistence type="inferred from homology"/>
<dbReference type="Pfam" id="PF00089">
    <property type="entry name" value="Trypsin"/>
    <property type="match status" value="1"/>
</dbReference>
<sequence length="232" mass="26056">MGGYQAAPHSWPWQVTLMTPDREPFCGGTLLDEFWIATASHCLNYLREGDVIVRAGTHHRTKINKWVQDLRVRPIYRHPKYNDPVMFANDVALLLLDRPVQLNSAVRPICLPDKDDKPGTDCTVTGWGRLGHSGTHPDFLMQVTIPIVPYSTCQKIYPGDVHESMLCGGHLEGGKDACVGDSGRPYVCEHKNHIWKLEGIVSWGYGCGWENNLGVYTNVTHVRGWIKSVSHI</sequence>